<sequence>MLKDNGIFFNEPSISAEALRNFLSDCSRKFKELCILDAALEISLFDHLDSLKSADELSSEIGINYVILKNMCEILANLGFIKKEDESFKNTQLSSYYLKSNSFFYQKEVLKNIKNGFELWRRLTNVLENGPIKILEENCFQDNLIHSLASEILCGELQKTVRIIEKFPEFRKAKKLLDLGGGHGLCSIAFTRLNKDLEAYIFDFPDVIKDTEDYIKKFKAKRINVISGNLFKDDIGNGYDIVFFSYNPGGKNPNLVPKINSSLKEGGLFITKHAFYHRGEGSRDYLLDVEWNLSAFEGVQKGSKIYSFAEDFSYEDYLDLLEKYFSIERIVEEDEFGFYSYLSKFGDTLGSKIIIAKKKFGSAF</sequence>
<dbReference type="GO" id="GO:0046983">
    <property type="term" value="F:protein dimerization activity"/>
    <property type="evidence" value="ECO:0007669"/>
    <property type="project" value="InterPro"/>
</dbReference>
<dbReference type="SUPFAM" id="SSF53335">
    <property type="entry name" value="S-adenosyl-L-methionine-dependent methyltransferases"/>
    <property type="match status" value="1"/>
</dbReference>
<dbReference type="Gene3D" id="3.40.50.150">
    <property type="entry name" value="Vaccinia Virus protein VP39"/>
    <property type="match status" value="1"/>
</dbReference>
<reference evidence="3 4" key="1">
    <citation type="submission" date="2017-04" db="EMBL/GenBank/DDBJ databases">
        <title>Genomic insights into metabolism of Thermodesulfobium acidiphilum.</title>
        <authorList>
            <person name="Toshchakov S.V."/>
            <person name="Frolov E.N."/>
            <person name="Kublanov I.V."/>
            <person name="Samarov N.I."/>
            <person name="Novikov A."/>
            <person name="Lebedinsky A.V."/>
            <person name="Bonch-Osmolovskaya E.A."/>
            <person name="Chernyh N.A."/>
        </authorList>
    </citation>
    <scope>NUCLEOTIDE SEQUENCE [LARGE SCALE GENOMIC DNA]</scope>
    <source>
        <strain evidence="3 4">3127-1</strain>
    </source>
</reference>
<dbReference type="InterPro" id="IPR012967">
    <property type="entry name" value="COMT_dimerisation"/>
</dbReference>
<dbReference type="InterPro" id="IPR029063">
    <property type="entry name" value="SAM-dependent_MTases_sf"/>
</dbReference>
<dbReference type="InterPro" id="IPR001077">
    <property type="entry name" value="COMT_C"/>
</dbReference>
<dbReference type="Pfam" id="PF00891">
    <property type="entry name" value="Methyltransf_2"/>
    <property type="match status" value="1"/>
</dbReference>
<gene>
    <name evidence="3" type="ORF">TDSAC_1691</name>
</gene>
<dbReference type="AlphaFoldDB" id="A0A2R4W2J0"/>
<accession>A0A2R4W2J0</accession>
<dbReference type="Pfam" id="PF08100">
    <property type="entry name" value="Dimerisation"/>
    <property type="match status" value="1"/>
</dbReference>
<dbReference type="RefSeq" id="WP_108310011.1">
    <property type="nucleotide sequence ID" value="NZ_CP020921.1"/>
</dbReference>
<dbReference type="KEGG" id="taci:TDSAC_1691"/>
<evidence type="ECO:0000259" key="2">
    <source>
        <dbReference type="Pfam" id="PF08100"/>
    </source>
</evidence>
<keyword evidence="4" id="KW-1185">Reference proteome</keyword>
<name>A0A2R4W2J0_THEAF</name>
<dbReference type="Proteomes" id="UP000244792">
    <property type="component" value="Chromosome"/>
</dbReference>
<organism evidence="3 4">
    <name type="scientific">Thermodesulfobium acidiphilum</name>
    <dbReference type="NCBI Taxonomy" id="1794699"/>
    <lineage>
        <taxon>Bacteria</taxon>
        <taxon>Pseudomonadati</taxon>
        <taxon>Thermodesulfobiota</taxon>
        <taxon>Thermodesulfobiia</taxon>
        <taxon>Thermodesulfobiales</taxon>
        <taxon>Thermodesulfobiaceae</taxon>
        <taxon>Thermodesulfobium</taxon>
    </lineage>
</organism>
<dbReference type="Gene3D" id="1.10.10.10">
    <property type="entry name" value="Winged helix-like DNA-binding domain superfamily/Winged helix DNA-binding domain"/>
    <property type="match status" value="1"/>
</dbReference>
<feature type="domain" description="O-methyltransferase C-terminal" evidence="1">
    <location>
        <begin position="162"/>
        <end position="242"/>
    </location>
</feature>
<dbReference type="EMBL" id="CP020921">
    <property type="protein sequence ID" value="AWB11027.1"/>
    <property type="molecule type" value="Genomic_DNA"/>
</dbReference>
<dbReference type="GO" id="GO:0008171">
    <property type="term" value="F:O-methyltransferase activity"/>
    <property type="evidence" value="ECO:0007669"/>
    <property type="project" value="InterPro"/>
</dbReference>
<dbReference type="InterPro" id="IPR036388">
    <property type="entry name" value="WH-like_DNA-bd_sf"/>
</dbReference>
<dbReference type="OrthoDB" id="9764664at2"/>
<protein>
    <submittedName>
        <fullName evidence="3">Dimerization domain-containing protein</fullName>
    </submittedName>
</protein>
<proteinExistence type="predicted"/>
<evidence type="ECO:0000313" key="3">
    <source>
        <dbReference type="EMBL" id="AWB11027.1"/>
    </source>
</evidence>
<evidence type="ECO:0000259" key="1">
    <source>
        <dbReference type="Pfam" id="PF00891"/>
    </source>
</evidence>
<feature type="domain" description="O-methyltransferase dimerisation" evidence="2">
    <location>
        <begin position="35"/>
        <end position="100"/>
    </location>
</feature>
<evidence type="ECO:0000313" key="4">
    <source>
        <dbReference type="Proteomes" id="UP000244792"/>
    </source>
</evidence>